<reference evidence="15" key="1">
    <citation type="submission" date="2022-11" db="UniProtKB">
        <authorList>
            <consortium name="EnsemblMetazoa"/>
        </authorList>
    </citation>
    <scope>IDENTIFICATION</scope>
</reference>
<keyword evidence="8" id="KW-0833">Ubl conjugation pathway</keyword>
<feature type="compositionally biased region" description="Polar residues" evidence="13">
    <location>
        <begin position="848"/>
        <end position="877"/>
    </location>
</feature>
<evidence type="ECO:0000256" key="10">
    <source>
        <dbReference type="ARBA" id="ARBA00023242"/>
    </source>
</evidence>
<evidence type="ECO:0000256" key="4">
    <source>
        <dbReference type="ARBA" id="ARBA00022679"/>
    </source>
</evidence>
<feature type="compositionally biased region" description="Polar residues" evidence="13">
    <location>
        <begin position="461"/>
        <end position="470"/>
    </location>
</feature>
<dbReference type="RefSeq" id="XP_038050515.1">
    <property type="nucleotide sequence ID" value="XM_038194587.1"/>
</dbReference>
<evidence type="ECO:0000313" key="16">
    <source>
        <dbReference type="Proteomes" id="UP000887568"/>
    </source>
</evidence>
<dbReference type="CDD" id="cd16550">
    <property type="entry name" value="RING-HC_RNF168"/>
    <property type="match status" value="1"/>
</dbReference>
<feature type="domain" description="RING-type" evidence="14">
    <location>
        <begin position="50"/>
        <end position="89"/>
    </location>
</feature>
<feature type="region of interest" description="Disordered" evidence="13">
    <location>
        <begin position="950"/>
        <end position="973"/>
    </location>
</feature>
<keyword evidence="6" id="KW-0227">DNA damage</keyword>
<dbReference type="OMA" id="TLPCTHN"/>
<evidence type="ECO:0000256" key="8">
    <source>
        <dbReference type="ARBA" id="ARBA00022786"/>
    </source>
</evidence>
<dbReference type="Pfam" id="PF00097">
    <property type="entry name" value="zf-C3HC4"/>
    <property type="match status" value="1"/>
</dbReference>
<dbReference type="PROSITE" id="PS50089">
    <property type="entry name" value="ZF_RING_2"/>
    <property type="match status" value="1"/>
</dbReference>
<dbReference type="Gene3D" id="3.30.40.10">
    <property type="entry name" value="Zinc/RING finger domain, C3HC4 (zinc finger)"/>
    <property type="match status" value="1"/>
</dbReference>
<evidence type="ECO:0000259" key="14">
    <source>
        <dbReference type="PROSITE" id="PS50089"/>
    </source>
</evidence>
<dbReference type="CDD" id="cd22249">
    <property type="entry name" value="UDM1_RNF168_RNF169-like"/>
    <property type="match status" value="1"/>
</dbReference>
<dbReference type="CDD" id="cd21932">
    <property type="entry name" value="MIU2_RNF168-like"/>
    <property type="match status" value="1"/>
</dbReference>
<feature type="compositionally biased region" description="Low complexity" evidence="13">
    <location>
        <begin position="384"/>
        <end position="401"/>
    </location>
</feature>
<feature type="region of interest" description="Disordered" evidence="13">
    <location>
        <begin position="829"/>
        <end position="920"/>
    </location>
</feature>
<name>A0A913ZHK3_PATMI</name>
<dbReference type="GO" id="GO:0061630">
    <property type="term" value="F:ubiquitin protein ligase activity"/>
    <property type="evidence" value="ECO:0007669"/>
    <property type="project" value="UniProtKB-EC"/>
</dbReference>
<comment type="subcellular location">
    <subcellularLocation>
        <location evidence="2">Nucleus</location>
    </subcellularLocation>
</comment>
<feature type="compositionally biased region" description="Low complexity" evidence="13">
    <location>
        <begin position="721"/>
        <end position="739"/>
    </location>
</feature>
<keyword evidence="4" id="KW-0808">Transferase</keyword>
<feature type="compositionally biased region" description="Basic and acidic residues" evidence="13">
    <location>
        <begin position="950"/>
        <end position="960"/>
    </location>
</feature>
<dbReference type="GO" id="GO:0006302">
    <property type="term" value="P:double-strand break repair"/>
    <property type="evidence" value="ECO:0007669"/>
    <property type="project" value="TreeGrafter"/>
</dbReference>
<feature type="coiled-coil region" evidence="12">
    <location>
        <begin position="152"/>
        <end position="212"/>
    </location>
</feature>
<dbReference type="PANTHER" id="PTHR23328">
    <property type="entry name" value="RING-TYPE DOMAIN-CONTAINING PROTEIN"/>
    <property type="match status" value="1"/>
</dbReference>
<comment type="catalytic activity">
    <reaction evidence="1">
        <text>S-ubiquitinyl-[E2 ubiquitin-conjugating enzyme]-L-cysteine + [acceptor protein]-L-lysine = [E2 ubiquitin-conjugating enzyme]-L-cysteine + N(6)-ubiquitinyl-[acceptor protein]-L-lysine.</text>
        <dbReference type="EC" id="2.3.2.27"/>
    </reaction>
</comment>
<feature type="region of interest" description="Disordered" evidence="13">
    <location>
        <begin position="616"/>
        <end position="815"/>
    </location>
</feature>
<feature type="compositionally biased region" description="Low complexity" evidence="13">
    <location>
        <begin position="249"/>
        <end position="285"/>
    </location>
</feature>
<evidence type="ECO:0000256" key="13">
    <source>
        <dbReference type="SAM" id="MobiDB-lite"/>
    </source>
</evidence>
<evidence type="ECO:0000256" key="3">
    <source>
        <dbReference type="ARBA" id="ARBA00012483"/>
    </source>
</evidence>
<dbReference type="SUPFAM" id="SSF57850">
    <property type="entry name" value="RING/U-box"/>
    <property type="match status" value="1"/>
</dbReference>
<accession>A0A913ZHK3</accession>
<feature type="compositionally biased region" description="Basic and acidic residues" evidence="13">
    <location>
        <begin position="427"/>
        <end position="446"/>
    </location>
</feature>
<evidence type="ECO:0000256" key="9">
    <source>
        <dbReference type="ARBA" id="ARBA00022833"/>
    </source>
</evidence>
<feature type="compositionally biased region" description="Low complexity" evidence="13">
    <location>
        <begin position="301"/>
        <end position="345"/>
    </location>
</feature>
<evidence type="ECO:0000313" key="15">
    <source>
        <dbReference type="EnsemblMetazoa" id="XP_038050515.1"/>
    </source>
</evidence>
<dbReference type="InterPro" id="IPR051657">
    <property type="entry name" value="RNF168/RNF169_E3_ubiq-ligase"/>
</dbReference>
<dbReference type="InterPro" id="IPR013083">
    <property type="entry name" value="Znf_RING/FYVE/PHD"/>
</dbReference>
<feature type="compositionally biased region" description="Basic and acidic residues" evidence="13">
    <location>
        <begin position="674"/>
        <end position="689"/>
    </location>
</feature>
<organism evidence="15 16">
    <name type="scientific">Patiria miniata</name>
    <name type="common">Bat star</name>
    <name type="synonym">Asterina miniata</name>
    <dbReference type="NCBI Taxonomy" id="46514"/>
    <lineage>
        <taxon>Eukaryota</taxon>
        <taxon>Metazoa</taxon>
        <taxon>Echinodermata</taxon>
        <taxon>Eleutherozoa</taxon>
        <taxon>Asterozoa</taxon>
        <taxon>Asteroidea</taxon>
        <taxon>Valvatacea</taxon>
        <taxon>Valvatida</taxon>
        <taxon>Asterinidae</taxon>
        <taxon>Patiria</taxon>
    </lineage>
</organism>
<dbReference type="PANTHER" id="PTHR23328:SF0">
    <property type="entry name" value="RING-TYPE DOMAIN-CONTAINING PROTEIN"/>
    <property type="match status" value="1"/>
</dbReference>
<sequence>MRCKCKVKSRARDIEIVNAKMASSSDEISPNGDAKKERNRSNLRLSDCKCPICMSILIEPVRMPCNHELCMPCFRQNVQEANFTCPMCRLRISNWARRRARENKLMDERRWRQIQEAFPDQCRRRMEGEEEEAEEIPDFLPVKRICEPGAIKQEYQEAIEKLRSERQQMEELEIKKSEEYIAWLQREEVRLYEEQQNELAQQQKLDEELARKMSQGDSPMQEEIRAHNLHEQALKDEEFARKLQKDILKSPSGVSSTPSTTTTIISKKTSRNSSRSSSTSTSSTIKCRRIDTFLSPRAKQTSPSSRTSSKASSSKSAPNASPVLSVSSASSLRASSDSSVSSIALDFDKPSTSNGDTNDQVLIGDPPWGDRSSSDCILEIVSNPASPDISYPSPSSDSGSSKGLKGCLLNPDFVLDAKEEQGDDGGGDEKGNKKESAFESVEKKSSEVVSELKSMRKRSDSMTSTDSISPELNHFRPIDVSPRTSHRRLANGRKESPKVVHTTPRNLTANLIQEGPVEDTSLPPLVKAKFESLIKEKRRKLTETSKATMTGKAAQGETSCLMRQELNKRLHRKPSANRHTLFATSAHKRNAKPEKSPLADDKPQHQTLIHHIKKSETLNETKARRAKQPAGDWKDADSDVIMMDLEDESPPSVVTENTLKPRERVNGITKHHIQKTEAAPKEKNSDKNCRVKRKSCSPDTQSKRQRLENATSLKTTKDACGSSDSSNSPSSVKKSPGKVYRMRTNQPKPRQSSIKQLFALKDGESTDPDHSISPKQQKLPSQSSNTPPLPCLIPTPHSSRLKSDSKKDAITPSKKLLVENCQENASKVAMDRQKIIPTPEKAVLMDATQGSNREQIREQNGTSEQVKLGHANSQSGKRPSPPEITATKAKAKTKNTSPPSTIGQRLPSPHQKTPSKTRRNTIWKYMELVGEEERRLKQEEADRKLALRLQEEFDRQERRQTSQVDRSQGSEAAYELRGRLCRASRKTAAEVDSDDDIFA</sequence>
<proteinExistence type="predicted"/>
<dbReference type="InterPro" id="IPR018957">
    <property type="entry name" value="Znf_C3HC4_RING-type"/>
</dbReference>
<keyword evidence="12" id="KW-0175">Coiled coil</keyword>
<keyword evidence="9" id="KW-0862">Zinc</keyword>
<evidence type="ECO:0000256" key="1">
    <source>
        <dbReference type="ARBA" id="ARBA00000900"/>
    </source>
</evidence>
<keyword evidence="16" id="KW-1185">Reference proteome</keyword>
<dbReference type="EnsemblMetazoa" id="XM_038194587.1">
    <property type="protein sequence ID" value="XP_038050515.1"/>
    <property type="gene ID" value="LOC119723749"/>
</dbReference>
<dbReference type="InterPro" id="IPR001841">
    <property type="entry name" value="Znf_RING"/>
</dbReference>
<dbReference type="GO" id="GO:0035861">
    <property type="term" value="C:site of double-strand break"/>
    <property type="evidence" value="ECO:0007669"/>
    <property type="project" value="TreeGrafter"/>
</dbReference>
<evidence type="ECO:0000256" key="7">
    <source>
        <dbReference type="ARBA" id="ARBA00022771"/>
    </source>
</evidence>
<evidence type="ECO:0000256" key="12">
    <source>
        <dbReference type="SAM" id="Coils"/>
    </source>
</evidence>
<evidence type="ECO:0000256" key="11">
    <source>
        <dbReference type="PROSITE-ProRule" id="PRU00175"/>
    </source>
</evidence>
<dbReference type="GO" id="GO:0005634">
    <property type="term" value="C:nucleus"/>
    <property type="evidence" value="ECO:0007669"/>
    <property type="project" value="UniProtKB-SubCell"/>
</dbReference>
<dbReference type="GO" id="GO:0008270">
    <property type="term" value="F:zinc ion binding"/>
    <property type="evidence" value="ECO:0007669"/>
    <property type="project" value="UniProtKB-KW"/>
</dbReference>
<feature type="compositionally biased region" description="Polar residues" evidence="13">
    <location>
        <begin position="743"/>
        <end position="755"/>
    </location>
</feature>
<feature type="region of interest" description="Disordered" evidence="13">
    <location>
        <begin position="249"/>
        <end position="501"/>
    </location>
</feature>
<protein>
    <recommendedName>
        <fullName evidence="3">RING-type E3 ubiquitin transferase</fullName>
        <ecNumber evidence="3">2.3.2.27</ecNumber>
    </recommendedName>
</protein>
<keyword evidence="7 11" id="KW-0863">Zinc-finger</keyword>
<keyword evidence="5" id="KW-0479">Metal-binding</keyword>
<keyword evidence="10" id="KW-0539">Nucleus</keyword>
<dbReference type="OrthoDB" id="426657at2759"/>
<evidence type="ECO:0000256" key="6">
    <source>
        <dbReference type="ARBA" id="ARBA00022763"/>
    </source>
</evidence>
<dbReference type="Proteomes" id="UP000887568">
    <property type="component" value="Unplaced"/>
</dbReference>
<feature type="compositionally biased region" description="Basic and acidic residues" evidence="13">
    <location>
        <begin position="761"/>
        <end position="772"/>
    </location>
</feature>
<dbReference type="EC" id="2.3.2.27" evidence="3"/>
<evidence type="ECO:0000256" key="5">
    <source>
        <dbReference type="ARBA" id="ARBA00022723"/>
    </source>
</evidence>
<feature type="compositionally biased region" description="Polar residues" evidence="13">
    <location>
        <begin position="350"/>
        <end position="360"/>
    </location>
</feature>
<dbReference type="GO" id="GO:0031491">
    <property type="term" value="F:nucleosome binding"/>
    <property type="evidence" value="ECO:0007669"/>
    <property type="project" value="TreeGrafter"/>
</dbReference>
<dbReference type="SMART" id="SM00184">
    <property type="entry name" value="RING"/>
    <property type="match status" value="1"/>
</dbReference>
<evidence type="ECO:0000256" key="2">
    <source>
        <dbReference type="ARBA" id="ARBA00004123"/>
    </source>
</evidence>
<feature type="compositionally biased region" description="Polar residues" evidence="13">
    <location>
        <begin position="961"/>
        <end position="970"/>
    </location>
</feature>
<feature type="compositionally biased region" description="Low complexity" evidence="13">
    <location>
        <begin position="773"/>
        <end position="784"/>
    </location>
</feature>
<dbReference type="AlphaFoldDB" id="A0A913ZHK3"/>
<dbReference type="GeneID" id="119723749"/>